<dbReference type="PROSITE" id="PS51257">
    <property type="entry name" value="PROKAR_LIPOPROTEIN"/>
    <property type="match status" value="1"/>
</dbReference>
<keyword evidence="1 2" id="KW-0732">Signal</keyword>
<sequence length="589" mass="61054">MTSSRWSRSLAVAVAMAACGATVTMTTAQAAPKDGPEAAHYWTAERMAAAKPVEAKGARGGAGAGAAASKAVAAPKGTPKGTFGDGISMVGTFFSHSKVAGNTSCTGSVIHSAGHDLVLTAAHCARGMQQATDRIFVPQYRKGLDAAKQKFGAFPVQSVFIDKRWLKAADNKFGPESSLDFAFIRVGVNDRKAKIEDRTGSLRLTATPGPVNTVRVLGYPVGSSNPGQQAISCTVPTAQYKGWKQLQMLCGGYYGGVSGGPWIANWDAKRNTGDVIGIVGGYNGGGDRADDDWISYSPVFDGEIQNLYQAAVAGQDPADGLNTTPNPRPVLRESSGVWRHAKQLAAGDFGGQGRDDLLVAFDDGQVSLYPNDGNGGLGKDSTLKEENNPYWKGDKVRAIAGGPIGGGRAKLAVLWAGGKLSLFGDVGPSGLRKETMIGSYGEWKNARKIAITASGDLIVLWKDGELSLYSGVTATGKGKEKQLRPKNSEFAGADALAAGGFSGGSGTDLLVRLADGQLKAYPGTGRGGLGPARVVQGANASYTGTAMVLGGFTPGGGPDDLIVRWSDGETSRYDRPALSGLGDWSPLVS</sequence>
<dbReference type="Gene3D" id="2.40.10.10">
    <property type="entry name" value="Trypsin-like serine proteases"/>
    <property type="match status" value="2"/>
</dbReference>
<dbReference type="SUPFAM" id="SSF50494">
    <property type="entry name" value="Trypsin-like serine proteases"/>
    <property type="match status" value="1"/>
</dbReference>
<dbReference type="PANTHER" id="PTHR15462">
    <property type="entry name" value="SERINE PROTEASE"/>
    <property type="match status" value="1"/>
</dbReference>
<dbReference type="Proteomes" id="UP001552594">
    <property type="component" value="Unassembled WGS sequence"/>
</dbReference>
<name>A0ABV3JZK1_STRON</name>
<dbReference type="InterPro" id="IPR018114">
    <property type="entry name" value="TRYPSIN_HIS"/>
</dbReference>
<feature type="domain" description="Peptidase S1" evidence="3">
    <location>
        <begin position="102"/>
        <end position="282"/>
    </location>
</feature>
<reference evidence="4 5" key="1">
    <citation type="submission" date="2024-06" db="EMBL/GenBank/DDBJ databases">
        <title>The Natural Products Discovery Center: Release of the First 8490 Sequenced Strains for Exploring Actinobacteria Biosynthetic Diversity.</title>
        <authorList>
            <person name="Kalkreuter E."/>
            <person name="Kautsar S.A."/>
            <person name="Yang D."/>
            <person name="Bader C.D."/>
            <person name="Teijaro C.N."/>
            <person name="Fluegel L."/>
            <person name="Davis C.M."/>
            <person name="Simpson J.R."/>
            <person name="Lauterbach L."/>
            <person name="Steele A.D."/>
            <person name="Gui C."/>
            <person name="Meng S."/>
            <person name="Li G."/>
            <person name="Viehrig K."/>
            <person name="Ye F."/>
            <person name="Su P."/>
            <person name="Kiefer A.F."/>
            <person name="Nichols A."/>
            <person name="Cepeda A.J."/>
            <person name="Yan W."/>
            <person name="Fan B."/>
            <person name="Jiang Y."/>
            <person name="Adhikari A."/>
            <person name="Zheng C.-J."/>
            <person name="Schuster L."/>
            <person name="Cowan T.M."/>
            <person name="Smanski M.J."/>
            <person name="Chevrette M.G."/>
            <person name="De Carvalho L.P.S."/>
            <person name="Shen B."/>
        </authorList>
    </citation>
    <scope>NUCLEOTIDE SEQUENCE [LARGE SCALE GENOMIC DNA]</scope>
    <source>
        <strain evidence="4 5">NPDC052347</strain>
    </source>
</reference>
<dbReference type="Pfam" id="PF00089">
    <property type="entry name" value="Trypsin"/>
    <property type="match status" value="1"/>
</dbReference>
<proteinExistence type="predicted"/>
<dbReference type="PANTHER" id="PTHR15462:SF8">
    <property type="entry name" value="SERINE PROTEASE"/>
    <property type="match status" value="1"/>
</dbReference>
<evidence type="ECO:0000256" key="2">
    <source>
        <dbReference type="SAM" id="SignalP"/>
    </source>
</evidence>
<keyword evidence="5" id="KW-1185">Reference proteome</keyword>
<dbReference type="EMBL" id="JBFAUK010000013">
    <property type="protein sequence ID" value="MEV5508321.1"/>
    <property type="molecule type" value="Genomic_DNA"/>
</dbReference>
<comment type="caution">
    <text evidence="4">The sequence shown here is derived from an EMBL/GenBank/DDBJ whole genome shotgun (WGS) entry which is preliminary data.</text>
</comment>
<gene>
    <name evidence="4" type="ORF">AB0L16_17895</name>
</gene>
<dbReference type="InterPro" id="IPR050966">
    <property type="entry name" value="Glutamyl_endopeptidase"/>
</dbReference>
<accession>A0ABV3JZK1</accession>
<dbReference type="RefSeq" id="WP_153068595.1">
    <property type="nucleotide sequence ID" value="NZ_JBFAUK010000013.1"/>
</dbReference>
<dbReference type="PROSITE" id="PS00134">
    <property type="entry name" value="TRYPSIN_HIS"/>
    <property type="match status" value="1"/>
</dbReference>
<organism evidence="4 5">
    <name type="scientific">Streptomyces orinoci</name>
    <name type="common">Streptoverticillium orinoci</name>
    <dbReference type="NCBI Taxonomy" id="67339"/>
    <lineage>
        <taxon>Bacteria</taxon>
        <taxon>Bacillati</taxon>
        <taxon>Actinomycetota</taxon>
        <taxon>Actinomycetes</taxon>
        <taxon>Kitasatosporales</taxon>
        <taxon>Streptomycetaceae</taxon>
        <taxon>Streptomyces</taxon>
    </lineage>
</organism>
<feature type="signal peptide" evidence="2">
    <location>
        <begin position="1"/>
        <end position="30"/>
    </location>
</feature>
<dbReference type="InterPro" id="IPR043504">
    <property type="entry name" value="Peptidase_S1_PA_chymotrypsin"/>
</dbReference>
<protein>
    <submittedName>
        <fullName evidence="4">Trypsin-like peptidase domain-containing protein</fullName>
    </submittedName>
</protein>
<dbReference type="InterPro" id="IPR001254">
    <property type="entry name" value="Trypsin_dom"/>
</dbReference>
<dbReference type="InterPro" id="IPR009003">
    <property type="entry name" value="Peptidase_S1_PA"/>
</dbReference>
<evidence type="ECO:0000259" key="3">
    <source>
        <dbReference type="Pfam" id="PF00089"/>
    </source>
</evidence>
<evidence type="ECO:0000313" key="4">
    <source>
        <dbReference type="EMBL" id="MEV5508321.1"/>
    </source>
</evidence>
<evidence type="ECO:0000313" key="5">
    <source>
        <dbReference type="Proteomes" id="UP001552594"/>
    </source>
</evidence>
<feature type="chain" id="PRO_5046869013" evidence="2">
    <location>
        <begin position="31"/>
        <end position="589"/>
    </location>
</feature>
<evidence type="ECO:0000256" key="1">
    <source>
        <dbReference type="ARBA" id="ARBA00022729"/>
    </source>
</evidence>